<dbReference type="AlphaFoldDB" id="A0AAU8ESR5"/>
<accession>A0AAU8ESR5</accession>
<dbReference type="EMBL" id="CP159279">
    <property type="protein sequence ID" value="XCH12009.1"/>
    <property type="molecule type" value="Genomic_DNA"/>
</dbReference>
<dbReference type="Pfam" id="PF11755">
    <property type="entry name" value="DUF3311"/>
    <property type="match status" value="1"/>
</dbReference>
<dbReference type="InterPro" id="IPR021741">
    <property type="entry name" value="DUF3311"/>
</dbReference>
<evidence type="ECO:0000313" key="2">
    <source>
        <dbReference type="EMBL" id="XCH12009.1"/>
    </source>
</evidence>
<keyword evidence="1" id="KW-0472">Membrane</keyword>
<keyword evidence="1" id="KW-1133">Transmembrane helix</keyword>
<reference evidence="2" key="1">
    <citation type="submission" date="2024-06" db="EMBL/GenBank/DDBJ databases">
        <title>Biodegradation of dimethachlon by Arthrobacter sp. K5: mechanistic insights and ecological implications.</title>
        <authorList>
            <person name="Hu S."/>
            <person name="Lu P."/>
        </authorList>
    </citation>
    <scope>NUCLEOTIDE SEQUENCE</scope>
    <source>
        <strain evidence="2">K5</strain>
    </source>
</reference>
<evidence type="ECO:0000256" key="1">
    <source>
        <dbReference type="SAM" id="Phobius"/>
    </source>
</evidence>
<gene>
    <name evidence="2" type="ORF">ABRP34_03045</name>
</gene>
<protein>
    <submittedName>
        <fullName evidence="2">DUF3311 domain-containing protein</fullName>
    </submittedName>
</protein>
<feature type="transmembrane region" description="Helical" evidence="1">
    <location>
        <begin position="25"/>
        <end position="47"/>
    </location>
</feature>
<dbReference type="RefSeq" id="WP_353712216.1">
    <property type="nucleotide sequence ID" value="NZ_CP159279.1"/>
</dbReference>
<sequence length="76" mass="8199">MAILLPLMPQTYSFNAPALGGMPFFYWYQLLWVPISAALSGVAYRLVTTEDRRRRAAARAGAAGLGGDAANGNERP</sequence>
<organism evidence="2">
    <name type="scientific">Arthrobacter sp. K5</name>
    <dbReference type="NCBI Taxonomy" id="2839623"/>
    <lineage>
        <taxon>Bacteria</taxon>
        <taxon>Bacillati</taxon>
        <taxon>Actinomycetota</taxon>
        <taxon>Actinomycetes</taxon>
        <taxon>Micrococcales</taxon>
        <taxon>Micrococcaceae</taxon>
        <taxon>Arthrobacter</taxon>
    </lineage>
</organism>
<name>A0AAU8ESR5_9MICC</name>
<keyword evidence="1" id="KW-0812">Transmembrane</keyword>
<proteinExistence type="predicted"/>